<evidence type="ECO:0000256" key="1">
    <source>
        <dbReference type="ARBA" id="ARBA00004141"/>
    </source>
</evidence>
<evidence type="ECO:0000259" key="6">
    <source>
        <dbReference type="Pfam" id="PF01957"/>
    </source>
</evidence>
<dbReference type="InterPro" id="IPR012340">
    <property type="entry name" value="NA-bd_OB-fold"/>
</dbReference>
<evidence type="ECO:0000313" key="7">
    <source>
        <dbReference type="EMBL" id="KUH33499.1"/>
    </source>
</evidence>
<accession>A0A117ITI8</accession>
<dbReference type="PANTHER" id="PTHR33507:SF4">
    <property type="entry name" value="NODULATION COMPETITIVENESS PROTEIN NFED"/>
    <property type="match status" value="1"/>
</dbReference>
<reference evidence="7 8" key="1">
    <citation type="submission" date="2015-10" db="EMBL/GenBank/DDBJ databases">
        <title>Draft genome sequence of Thermococcus celericrescens strain DSM 17994.</title>
        <authorList>
            <person name="Hong S.-J."/>
            <person name="Park C.-E."/>
            <person name="Shin J.-H."/>
        </authorList>
    </citation>
    <scope>NUCLEOTIDE SEQUENCE [LARGE SCALE GENOMIC DNA]</scope>
    <source>
        <strain evidence="7 8">DSM 17994</strain>
    </source>
</reference>
<dbReference type="GO" id="GO:0016020">
    <property type="term" value="C:membrane"/>
    <property type="evidence" value="ECO:0007669"/>
    <property type="project" value="UniProtKB-SubCell"/>
</dbReference>
<feature type="transmembrane region" description="Helical" evidence="5">
    <location>
        <begin position="37"/>
        <end position="61"/>
    </location>
</feature>
<dbReference type="SUPFAM" id="SSF141322">
    <property type="entry name" value="NfeD domain-like"/>
    <property type="match status" value="1"/>
</dbReference>
<dbReference type="EMBL" id="LLYW01000019">
    <property type="protein sequence ID" value="KUH33499.1"/>
    <property type="molecule type" value="Genomic_DNA"/>
</dbReference>
<dbReference type="InterPro" id="IPR002810">
    <property type="entry name" value="NfeD-like_C"/>
</dbReference>
<name>A0A117ITI8_9EURY</name>
<comment type="caution">
    <text evidence="7">The sequence shown here is derived from an EMBL/GenBank/DDBJ whole genome shotgun (WGS) entry which is preliminary data.</text>
</comment>
<dbReference type="InterPro" id="IPR052165">
    <property type="entry name" value="Membrane_assoc_protease"/>
</dbReference>
<evidence type="ECO:0000256" key="5">
    <source>
        <dbReference type="SAM" id="Phobius"/>
    </source>
</evidence>
<comment type="subcellular location">
    <subcellularLocation>
        <location evidence="1">Membrane</location>
        <topology evidence="1">Multi-pass membrane protein</topology>
    </subcellularLocation>
</comment>
<protein>
    <recommendedName>
        <fullName evidence="6">NfeD-like C-terminal domain-containing protein</fullName>
    </recommendedName>
</protein>
<dbReference type="AlphaFoldDB" id="A0A117ITI8"/>
<evidence type="ECO:0000256" key="3">
    <source>
        <dbReference type="ARBA" id="ARBA00022989"/>
    </source>
</evidence>
<evidence type="ECO:0000313" key="8">
    <source>
        <dbReference type="Proteomes" id="UP000053462"/>
    </source>
</evidence>
<evidence type="ECO:0000256" key="2">
    <source>
        <dbReference type="ARBA" id="ARBA00022692"/>
    </source>
</evidence>
<evidence type="ECO:0000256" key="4">
    <source>
        <dbReference type="ARBA" id="ARBA00023136"/>
    </source>
</evidence>
<keyword evidence="4 5" id="KW-0472">Membrane</keyword>
<dbReference type="Pfam" id="PF01957">
    <property type="entry name" value="NfeD"/>
    <property type="match status" value="1"/>
</dbReference>
<feature type="domain" description="NfeD-like C-terminal" evidence="6">
    <location>
        <begin position="74"/>
        <end position="129"/>
    </location>
</feature>
<dbReference type="RefSeq" id="WP_058938753.1">
    <property type="nucleotide sequence ID" value="NZ_LLYW01000019.1"/>
</dbReference>
<gene>
    <name evidence="7" type="ORF">APY94_05930</name>
</gene>
<dbReference type="Proteomes" id="UP000053462">
    <property type="component" value="Unassembled WGS sequence"/>
</dbReference>
<dbReference type="PANTHER" id="PTHR33507">
    <property type="entry name" value="INNER MEMBRANE PROTEIN YBBJ"/>
    <property type="match status" value="1"/>
</dbReference>
<feature type="transmembrane region" description="Helical" evidence="5">
    <location>
        <begin position="12"/>
        <end position="31"/>
    </location>
</feature>
<keyword evidence="2 5" id="KW-0812">Transmembrane</keyword>
<sequence length="131" mass="14237">MWRIKAGNLLKLLALMADEIIVGVFIFLILPEIGVEIPLWAGLLVMSLLLAKDFLIAPFVLGVGADKKPLAGPEGLIGRTALVVEDLSPEGVVKLDGELWKAECLNGVAERGDRVRIISVRGTKVLVERRE</sequence>
<dbReference type="Gene3D" id="2.40.50.140">
    <property type="entry name" value="Nucleic acid-binding proteins"/>
    <property type="match status" value="1"/>
</dbReference>
<proteinExistence type="predicted"/>
<organism evidence="7 8">
    <name type="scientific">Thermococcus celericrescens</name>
    <dbReference type="NCBI Taxonomy" id="227598"/>
    <lineage>
        <taxon>Archaea</taxon>
        <taxon>Methanobacteriati</taxon>
        <taxon>Methanobacteriota</taxon>
        <taxon>Thermococci</taxon>
        <taxon>Thermococcales</taxon>
        <taxon>Thermococcaceae</taxon>
        <taxon>Thermococcus</taxon>
    </lineage>
</organism>
<keyword evidence="3 5" id="KW-1133">Transmembrane helix</keyword>
<keyword evidence="8" id="KW-1185">Reference proteome</keyword>
<dbReference type="STRING" id="227598.APY94_05930"/>